<dbReference type="PANTHER" id="PTHR30461">
    <property type="entry name" value="DNA-INVERTASE FROM LAMBDOID PROPHAGE"/>
    <property type="match status" value="1"/>
</dbReference>
<dbReference type="KEGG" id="rde:RD1_A0066"/>
<evidence type="ECO:0000256" key="1">
    <source>
        <dbReference type="ARBA" id="ARBA00009913"/>
    </source>
</evidence>
<evidence type="ECO:0000256" key="5">
    <source>
        <dbReference type="PIRSR" id="PIRSR606118-50"/>
    </source>
</evidence>
<dbReference type="PROSITE" id="PS00397">
    <property type="entry name" value="RECOMBINASES_1"/>
    <property type="match status" value="1"/>
</dbReference>
<dbReference type="AlphaFoldDB" id="Q07GN4"/>
<feature type="active site" description="O-(5'-phospho-DNA)-serine intermediate" evidence="5 6">
    <location>
        <position position="11"/>
    </location>
</feature>
<dbReference type="PROSITE" id="PS00398">
    <property type="entry name" value="RECOMBINASES_2"/>
    <property type="match status" value="1"/>
</dbReference>
<dbReference type="RefSeq" id="WP_011655421.1">
    <property type="nucleotide sequence ID" value="NC_008386.1"/>
</dbReference>
<evidence type="ECO:0000313" key="9">
    <source>
        <dbReference type="Proteomes" id="UP000007029"/>
    </source>
</evidence>
<sequence length="193" mass="21116">MSRVFAYARVSTSEQSVEPQVMEIQKAGFDILEHRIVSEKVSGSVEAARRKEFAKLLDKLEPGDTLVVTKLDRLGRNMIDVAGTIEALKDRQVKLHCLALSGTDLTSASGTMMVSVIAAAAQFERDLLIERTQAGLANAKAKGKVLGRRPALDAETRARVVQDHQKLQNISAVAKKYHVSRATIHRILASENA</sequence>
<dbReference type="PANTHER" id="PTHR30461:SF2">
    <property type="entry name" value="SERINE RECOMBINASE PINE-RELATED"/>
    <property type="match status" value="1"/>
</dbReference>
<evidence type="ECO:0000259" key="7">
    <source>
        <dbReference type="PROSITE" id="PS51736"/>
    </source>
</evidence>
<evidence type="ECO:0000256" key="6">
    <source>
        <dbReference type="PROSITE-ProRule" id="PRU10137"/>
    </source>
</evidence>
<dbReference type="GO" id="GO:0015074">
    <property type="term" value="P:DNA integration"/>
    <property type="evidence" value="ECO:0007669"/>
    <property type="project" value="UniProtKB-KW"/>
</dbReference>
<evidence type="ECO:0000313" key="8">
    <source>
        <dbReference type="EMBL" id="ABI93365.1"/>
    </source>
</evidence>
<dbReference type="InterPro" id="IPR050639">
    <property type="entry name" value="SSR_resolvase"/>
</dbReference>
<dbReference type="OrthoDB" id="2290206at2"/>
<dbReference type="GO" id="GO:0003677">
    <property type="term" value="F:DNA binding"/>
    <property type="evidence" value="ECO:0007669"/>
    <property type="project" value="UniProtKB-KW"/>
</dbReference>
<geneLocation type="plasmid" evidence="8 9">
    <name>pTB1</name>
</geneLocation>
<keyword evidence="4" id="KW-0233">DNA recombination</keyword>
<keyword evidence="9" id="KW-1185">Reference proteome</keyword>
<protein>
    <submittedName>
        <fullName evidence="8">Transposon resolvase</fullName>
    </submittedName>
</protein>
<dbReference type="SMART" id="SM00857">
    <property type="entry name" value="Resolvase"/>
    <property type="match status" value="1"/>
</dbReference>
<name>Q07GN4_ROSDO</name>
<proteinExistence type="inferred from homology"/>
<dbReference type="EMBL" id="CP000464">
    <property type="protein sequence ID" value="ABI93365.1"/>
    <property type="molecule type" value="Genomic_DNA"/>
</dbReference>
<comment type="similarity">
    <text evidence="1">Belongs to the site-specific recombinase resolvase family.</text>
</comment>
<dbReference type="GO" id="GO:0000150">
    <property type="term" value="F:DNA strand exchange activity"/>
    <property type="evidence" value="ECO:0007669"/>
    <property type="project" value="InterPro"/>
</dbReference>
<dbReference type="Pfam" id="PF02796">
    <property type="entry name" value="HTH_7"/>
    <property type="match status" value="1"/>
</dbReference>
<gene>
    <name evidence="8" type="primary">tnp</name>
    <name evidence="8" type="ordered locus">RD1_A0066</name>
</gene>
<dbReference type="Gene3D" id="1.10.10.60">
    <property type="entry name" value="Homeodomain-like"/>
    <property type="match status" value="1"/>
</dbReference>
<evidence type="ECO:0000256" key="4">
    <source>
        <dbReference type="ARBA" id="ARBA00023172"/>
    </source>
</evidence>
<evidence type="ECO:0000256" key="2">
    <source>
        <dbReference type="ARBA" id="ARBA00022908"/>
    </source>
</evidence>
<keyword evidence="3" id="KW-0238">DNA-binding</keyword>
<feature type="domain" description="Resolvase/invertase-type recombinase catalytic" evidence="7">
    <location>
        <begin position="3"/>
        <end position="143"/>
    </location>
</feature>
<dbReference type="InterPro" id="IPR006120">
    <property type="entry name" value="Resolvase_HTH_dom"/>
</dbReference>
<dbReference type="SUPFAM" id="SSF53041">
    <property type="entry name" value="Resolvase-like"/>
    <property type="match status" value="1"/>
</dbReference>
<reference evidence="8 9" key="1">
    <citation type="journal article" date="2007" name="J. Bacteriol.">
        <title>The complete genome sequence of Roseobacter denitrificans reveals a mixotrophic rather than photosynthetic metabolism.</title>
        <authorList>
            <person name="Swingley W.D."/>
            <person name="Sadekar S."/>
            <person name="Mastrian S.D."/>
            <person name="Matthies H.J."/>
            <person name="Hao J."/>
            <person name="Ramos H."/>
            <person name="Acharya C.R."/>
            <person name="Conrad A.L."/>
            <person name="Taylor H.L."/>
            <person name="Dejesa L.C."/>
            <person name="Shah M.K."/>
            <person name="O'huallachain M.E."/>
            <person name="Lince M.T."/>
            <person name="Blankenship R.E."/>
            <person name="Beatty J.T."/>
            <person name="Touchman J.W."/>
        </authorList>
    </citation>
    <scope>NUCLEOTIDE SEQUENCE [LARGE SCALE GENOMIC DNA]</scope>
    <source>
        <strain evidence="9">ATCC 33942 / OCh 114</strain>
        <plasmid evidence="8 9">pTB1</plasmid>
    </source>
</reference>
<dbReference type="HOGENOM" id="CLU_010686_8_2_5"/>
<dbReference type="InterPro" id="IPR006119">
    <property type="entry name" value="Resolv_N"/>
</dbReference>
<dbReference type="Proteomes" id="UP000007029">
    <property type="component" value="Plasmid pTB1"/>
</dbReference>
<keyword evidence="2" id="KW-0229">DNA integration</keyword>
<dbReference type="Pfam" id="PF00239">
    <property type="entry name" value="Resolvase"/>
    <property type="match status" value="1"/>
</dbReference>
<dbReference type="CDD" id="cd03768">
    <property type="entry name" value="SR_ResInv"/>
    <property type="match status" value="1"/>
</dbReference>
<accession>Q07GN4</accession>
<evidence type="ECO:0000256" key="3">
    <source>
        <dbReference type="ARBA" id="ARBA00023125"/>
    </source>
</evidence>
<dbReference type="Gene3D" id="3.40.50.1390">
    <property type="entry name" value="Resolvase, N-terminal catalytic domain"/>
    <property type="match status" value="1"/>
</dbReference>
<organism evidence="8 9">
    <name type="scientific">Roseobacter denitrificans (strain ATCC 33942 / OCh 114)</name>
    <name type="common">Erythrobacter sp. (strain OCh 114)</name>
    <name type="synonym">Roseobacter denitrificans</name>
    <dbReference type="NCBI Taxonomy" id="375451"/>
    <lineage>
        <taxon>Bacteria</taxon>
        <taxon>Pseudomonadati</taxon>
        <taxon>Pseudomonadota</taxon>
        <taxon>Alphaproteobacteria</taxon>
        <taxon>Rhodobacterales</taxon>
        <taxon>Roseobacteraceae</taxon>
        <taxon>Roseobacter</taxon>
    </lineage>
</organism>
<dbReference type="InterPro" id="IPR006118">
    <property type="entry name" value="Recombinase_CS"/>
</dbReference>
<dbReference type="InterPro" id="IPR036162">
    <property type="entry name" value="Resolvase-like_N_sf"/>
</dbReference>
<dbReference type="PROSITE" id="PS51736">
    <property type="entry name" value="RECOMBINASES_3"/>
    <property type="match status" value="1"/>
</dbReference>
<keyword evidence="8" id="KW-0614">Plasmid</keyword>